<comment type="caution">
    <text evidence="2">The sequence shown here is derived from an EMBL/GenBank/DDBJ whole genome shotgun (WGS) entry which is preliminary data.</text>
</comment>
<keyword evidence="1" id="KW-0472">Membrane</keyword>
<organism evidence="2 3">
    <name type="scientific">Frischella japonica</name>
    <dbReference type="NCBI Taxonomy" id="2741544"/>
    <lineage>
        <taxon>Bacteria</taxon>
        <taxon>Pseudomonadati</taxon>
        <taxon>Pseudomonadota</taxon>
        <taxon>Gammaproteobacteria</taxon>
        <taxon>Orbales</taxon>
        <taxon>Orbaceae</taxon>
        <taxon>Frischella</taxon>
    </lineage>
</organism>
<name>A0ABR7QV95_9GAMM</name>
<accession>A0ABR7QV95</accession>
<dbReference type="RefSeq" id="WP_187754591.1">
    <property type="nucleotide sequence ID" value="NZ_JABURY010000006.1"/>
</dbReference>
<gene>
    <name evidence="2" type="ORF">FcAc13_02360</name>
</gene>
<evidence type="ECO:0000313" key="2">
    <source>
        <dbReference type="EMBL" id="MBC9130147.1"/>
    </source>
</evidence>
<keyword evidence="3" id="KW-1185">Reference proteome</keyword>
<keyword evidence="1" id="KW-1133">Transmembrane helix</keyword>
<dbReference type="Proteomes" id="UP000651208">
    <property type="component" value="Unassembled WGS sequence"/>
</dbReference>
<dbReference type="EMBL" id="JABURY010000006">
    <property type="protein sequence ID" value="MBC9130147.1"/>
    <property type="molecule type" value="Genomic_DNA"/>
</dbReference>
<keyword evidence="1" id="KW-0812">Transmembrane</keyword>
<proteinExistence type="predicted"/>
<protein>
    <recommendedName>
        <fullName evidence="4">tRNA_anti-like</fullName>
    </recommendedName>
</protein>
<evidence type="ECO:0000313" key="3">
    <source>
        <dbReference type="Proteomes" id="UP000651208"/>
    </source>
</evidence>
<feature type="transmembrane region" description="Helical" evidence="1">
    <location>
        <begin position="15"/>
        <end position="33"/>
    </location>
</feature>
<reference evidence="2 3" key="1">
    <citation type="submission" date="2020-06" db="EMBL/GenBank/DDBJ databases">
        <title>Frischella cerana isolated from Apis cerana gut homogenate.</title>
        <authorList>
            <person name="Wolter L.A."/>
            <person name="Suenami S."/>
            <person name="Miyazaki R."/>
        </authorList>
    </citation>
    <scope>NUCLEOTIDE SEQUENCE [LARGE SCALE GENOMIC DNA]</scope>
    <source>
        <strain evidence="2 3">Ac13</strain>
    </source>
</reference>
<evidence type="ECO:0000256" key="1">
    <source>
        <dbReference type="SAM" id="Phobius"/>
    </source>
</evidence>
<evidence type="ECO:0008006" key="4">
    <source>
        <dbReference type="Google" id="ProtNLM"/>
    </source>
</evidence>
<sequence>MNDATKKKISLTQKIVIAAVVLVVLLALAIFAGNNSESKKESEPEIQYPANQTVLINASLLAIDKAKKADNDMQIGSALRERSKTICANMGPLAVEDWIGKVSEIGSSSDGLGILKIEIAKNVYLKTWNNWLSDSDHKTLIQPATPLFDAVANLKKGQKVKFSGNFFKDRNICIYESSLTLDSKVKEPEFIFKFTKVSPL</sequence>